<proteinExistence type="predicted"/>
<dbReference type="PANTHER" id="PTHR30222">
    <property type="entry name" value="SPERMIDINE/PUTRESCINE-BINDING PERIPLASMIC PROTEIN"/>
    <property type="match status" value="1"/>
</dbReference>
<dbReference type="Proteomes" id="UP000558475">
    <property type="component" value="Unassembled WGS sequence"/>
</dbReference>
<gene>
    <name evidence="3" type="ORF">HGG76_21240</name>
</gene>
<reference evidence="3 4" key="1">
    <citation type="submission" date="2020-04" db="EMBL/GenBank/DDBJ databases">
        <title>Whole genome sequencing of clinical and environmental type strains of Ochrobactrum.</title>
        <authorList>
            <person name="Dharne M."/>
        </authorList>
    </citation>
    <scope>NUCLEOTIDE SEQUENCE [LARGE SCALE GENOMIC DNA]</scope>
    <source>
        <strain evidence="3 4">DSM 13340</strain>
    </source>
</reference>
<dbReference type="InterPro" id="IPR006059">
    <property type="entry name" value="SBP"/>
</dbReference>
<evidence type="ECO:0000256" key="2">
    <source>
        <dbReference type="ARBA" id="ARBA00022764"/>
    </source>
</evidence>
<name>A0A7X6FRX8_9HYPH</name>
<dbReference type="SUPFAM" id="SSF53850">
    <property type="entry name" value="Periplasmic binding protein-like II"/>
    <property type="match status" value="1"/>
</dbReference>
<keyword evidence="1" id="KW-0732">Signal</keyword>
<evidence type="ECO:0000313" key="3">
    <source>
        <dbReference type="EMBL" id="NKW10789.1"/>
    </source>
</evidence>
<comment type="caution">
    <text evidence="3">The sequence shown here is derived from an EMBL/GenBank/DDBJ whole genome shotgun (WGS) entry which is preliminary data.</text>
</comment>
<dbReference type="PANTHER" id="PTHR30222:SF2">
    <property type="entry name" value="ABC TRANSPORTER SUBSTRATE-BINDING PROTEIN"/>
    <property type="match status" value="1"/>
</dbReference>
<dbReference type="Pfam" id="PF13416">
    <property type="entry name" value="SBP_bac_8"/>
    <property type="match status" value="1"/>
</dbReference>
<sequence length="204" mass="22861">MVIGNGYAYNSKAFPQPPLDWKDFFDREKFPGKRGIRNSPSMNLEYALMADGVAPDKVYEVLATPEGVDRAFAQFDKIKDLLQFWESGAQPIEWLASNNVAMSTGYNGRAVMAKREGKPIEFVWKNHLVNMDGWAMVKGSPYKDKINDIFKIVNDPQNQAKFSSLMPYGPSNTKAAESLTPEMLKELPAADNIKDAAFYSDTFG</sequence>
<organism evidence="3 4">
    <name type="scientific">Brucella tritici</name>
    <dbReference type="NCBI Taxonomy" id="94626"/>
    <lineage>
        <taxon>Bacteria</taxon>
        <taxon>Pseudomonadati</taxon>
        <taxon>Pseudomonadota</taxon>
        <taxon>Alphaproteobacteria</taxon>
        <taxon>Hyphomicrobiales</taxon>
        <taxon>Brucellaceae</taxon>
        <taxon>Brucella/Ochrobactrum group</taxon>
        <taxon>Brucella</taxon>
    </lineage>
</organism>
<protein>
    <submittedName>
        <fullName evidence="3">Extracellular solute-binding protein</fullName>
    </submittedName>
</protein>
<dbReference type="EMBL" id="JAAXZB010000002">
    <property type="protein sequence ID" value="NKW10789.1"/>
    <property type="molecule type" value="Genomic_DNA"/>
</dbReference>
<dbReference type="Gene3D" id="3.40.190.10">
    <property type="entry name" value="Periplasmic binding protein-like II"/>
    <property type="match status" value="1"/>
</dbReference>
<dbReference type="AlphaFoldDB" id="A0A7X6FRX8"/>
<evidence type="ECO:0000313" key="4">
    <source>
        <dbReference type="Proteomes" id="UP000558475"/>
    </source>
</evidence>
<accession>A0A7X6FRX8</accession>
<evidence type="ECO:0000256" key="1">
    <source>
        <dbReference type="ARBA" id="ARBA00022729"/>
    </source>
</evidence>
<keyword evidence="2" id="KW-0574">Periplasm</keyword>